<dbReference type="AlphaFoldDB" id="A0A553I4L9"/>
<evidence type="ECO:0000256" key="1">
    <source>
        <dbReference type="SAM" id="MobiDB-lite"/>
    </source>
</evidence>
<sequence length="198" mass="21599">MPTKGRPSRTPLPKLIARRDTQGNEDEESRHIEESKGTRRSSDLSSPTMANTSPKSPVEYLEPNDDGSLDNNENVNSGLGPACSNGINGVKDDSQRGPSPSCNGPSSKRKRSPATTTHTEPGWKNFFPSEYDQKATSPQTETKTLFALHPSKTKGMKLLPHPLLQGLSESGAKRRTTASSSTPEKPPPRKRRKRSRPG</sequence>
<dbReference type="OrthoDB" id="4774873at2759"/>
<feature type="compositionally biased region" description="Polar residues" evidence="1">
    <location>
        <begin position="96"/>
        <end position="106"/>
    </location>
</feature>
<feature type="compositionally biased region" description="Basic residues" evidence="1">
    <location>
        <begin position="188"/>
        <end position="198"/>
    </location>
</feature>
<dbReference type="EMBL" id="VFLP01000017">
    <property type="protein sequence ID" value="TRX95150.1"/>
    <property type="molecule type" value="Genomic_DNA"/>
</dbReference>
<keyword evidence="3" id="KW-1185">Reference proteome</keyword>
<evidence type="ECO:0000313" key="3">
    <source>
        <dbReference type="Proteomes" id="UP000319160"/>
    </source>
</evidence>
<evidence type="ECO:0000313" key="2">
    <source>
        <dbReference type="EMBL" id="TRX95150.1"/>
    </source>
</evidence>
<name>A0A553I4L9_9PEZI</name>
<accession>A0A553I4L9</accession>
<reference evidence="3" key="1">
    <citation type="submission" date="2019-06" db="EMBL/GenBank/DDBJ databases">
        <title>Draft genome sequence of the griseofulvin-producing fungus Xylaria cubensis strain G536.</title>
        <authorList>
            <person name="Mead M.E."/>
            <person name="Raja H.A."/>
            <person name="Steenwyk J.L."/>
            <person name="Knowles S.L."/>
            <person name="Oberlies N.H."/>
            <person name="Rokas A."/>
        </authorList>
    </citation>
    <scope>NUCLEOTIDE SEQUENCE [LARGE SCALE GENOMIC DNA]</scope>
    <source>
        <strain evidence="3">G536</strain>
    </source>
</reference>
<feature type="compositionally biased region" description="Polar residues" evidence="1">
    <location>
        <begin position="43"/>
        <end position="55"/>
    </location>
</feature>
<organism evidence="2 3">
    <name type="scientific">Xylaria flabelliformis</name>
    <dbReference type="NCBI Taxonomy" id="2512241"/>
    <lineage>
        <taxon>Eukaryota</taxon>
        <taxon>Fungi</taxon>
        <taxon>Dikarya</taxon>
        <taxon>Ascomycota</taxon>
        <taxon>Pezizomycotina</taxon>
        <taxon>Sordariomycetes</taxon>
        <taxon>Xylariomycetidae</taxon>
        <taxon>Xylariales</taxon>
        <taxon>Xylariaceae</taxon>
        <taxon>Xylaria</taxon>
    </lineage>
</organism>
<feature type="compositionally biased region" description="Basic and acidic residues" evidence="1">
    <location>
        <begin position="17"/>
        <end position="42"/>
    </location>
</feature>
<feature type="region of interest" description="Disordered" evidence="1">
    <location>
        <begin position="1"/>
        <end position="198"/>
    </location>
</feature>
<proteinExistence type="predicted"/>
<feature type="compositionally biased region" description="Polar residues" evidence="1">
    <location>
        <begin position="134"/>
        <end position="143"/>
    </location>
</feature>
<gene>
    <name evidence="2" type="ORF">FHL15_003842</name>
</gene>
<comment type="caution">
    <text evidence="2">The sequence shown here is derived from an EMBL/GenBank/DDBJ whole genome shotgun (WGS) entry which is preliminary data.</text>
</comment>
<dbReference type="Proteomes" id="UP000319160">
    <property type="component" value="Unassembled WGS sequence"/>
</dbReference>
<protein>
    <submittedName>
        <fullName evidence="2">Uncharacterized protein</fullName>
    </submittedName>
</protein>